<evidence type="ECO:0000313" key="2">
    <source>
        <dbReference type="EMBL" id="CAH0365196.1"/>
    </source>
</evidence>
<feature type="compositionally biased region" description="Basic and acidic residues" evidence="1">
    <location>
        <begin position="116"/>
        <end position="131"/>
    </location>
</feature>
<sequence>FSNQVLHVRRPPPPNFCGATLGLRLRFGLGLGLGLGLRRLYLDELVDGVVVRVDALVVHLLEAHGHAVSHVRLVHRRDGAQLVRPVRLGPHDAHDGSFLDLQRRKPAGQSSGASRLGRDERARARGQRREASNPQHIDGKSGCSAVRAASRAANQPRSNTQCEPEGPPHANSEP</sequence>
<dbReference type="AlphaFoldDB" id="A0A8J2S8B2"/>
<dbReference type="EMBL" id="CAKKNE010000001">
    <property type="protein sequence ID" value="CAH0365196.1"/>
    <property type="molecule type" value="Genomic_DNA"/>
</dbReference>
<feature type="compositionally biased region" description="Basic and acidic residues" evidence="1">
    <location>
        <begin position="89"/>
        <end position="103"/>
    </location>
</feature>
<evidence type="ECO:0000313" key="3">
    <source>
        <dbReference type="Proteomes" id="UP000789595"/>
    </source>
</evidence>
<evidence type="ECO:0000256" key="1">
    <source>
        <dbReference type="SAM" id="MobiDB-lite"/>
    </source>
</evidence>
<feature type="compositionally biased region" description="Polar residues" evidence="1">
    <location>
        <begin position="152"/>
        <end position="162"/>
    </location>
</feature>
<gene>
    <name evidence="2" type="ORF">PECAL_1P16220</name>
</gene>
<organism evidence="2 3">
    <name type="scientific">Pelagomonas calceolata</name>
    <dbReference type="NCBI Taxonomy" id="35677"/>
    <lineage>
        <taxon>Eukaryota</taxon>
        <taxon>Sar</taxon>
        <taxon>Stramenopiles</taxon>
        <taxon>Ochrophyta</taxon>
        <taxon>Pelagophyceae</taxon>
        <taxon>Pelagomonadales</taxon>
        <taxon>Pelagomonadaceae</taxon>
        <taxon>Pelagomonas</taxon>
    </lineage>
</organism>
<feature type="region of interest" description="Disordered" evidence="1">
    <location>
        <begin position="85"/>
        <end position="174"/>
    </location>
</feature>
<reference evidence="2" key="1">
    <citation type="submission" date="2021-11" db="EMBL/GenBank/DDBJ databases">
        <authorList>
            <consortium name="Genoscope - CEA"/>
            <person name="William W."/>
        </authorList>
    </citation>
    <scope>NUCLEOTIDE SEQUENCE</scope>
</reference>
<keyword evidence="3" id="KW-1185">Reference proteome</keyword>
<proteinExistence type="predicted"/>
<accession>A0A8J2S8B2</accession>
<protein>
    <submittedName>
        <fullName evidence="2">Uncharacterized protein</fullName>
    </submittedName>
</protein>
<name>A0A8J2S8B2_9STRA</name>
<feature type="non-terminal residue" evidence="2">
    <location>
        <position position="174"/>
    </location>
</feature>
<feature type="non-terminal residue" evidence="2">
    <location>
        <position position="1"/>
    </location>
</feature>
<comment type="caution">
    <text evidence="2">The sequence shown here is derived from an EMBL/GenBank/DDBJ whole genome shotgun (WGS) entry which is preliminary data.</text>
</comment>
<dbReference type="Proteomes" id="UP000789595">
    <property type="component" value="Unassembled WGS sequence"/>
</dbReference>